<proteinExistence type="predicted"/>
<dbReference type="HOGENOM" id="CLU_3130733_0_0_2"/>
<feature type="compositionally biased region" description="Basic and acidic residues" evidence="1">
    <location>
        <begin position="30"/>
        <end position="49"/>
    </location>
</feature>
<keyword evidence="2" id="KW-0614">Plasmid</keyword>
<dbReference type="EMBL" id="CP007057">
    <property type="protein sequence ID" value="AHG01737.1"/>
    <property type="molecule type" value="Genomic_DNA"/>
</dbReference>
<evidence type="ECO:0000313" key="2">
    <source>
        <dbReference type="EMBL" id="AHG01737.1"/>
    </source>
</evidence>
<dbReference type="KEGG" id="hlr:HALLA_00165"/>
<accession>W0JWQ6</accession>
<reference evidence="2 3" key="1">
    <citation type="submission" date="2014-01" db="EMBL/GenBank/DDBJ databases">
        <authorList>
            <consortium name="DOE Joint Genome Institute"/>
            <person name="Anderson I."/>
            <person name="Huntemann M."/>
            <person name="Han J."/>
            <person name="Chen A."/>
            <person name="Kyrpides N."/>
            <person name="Mavromatis K."/>
            <person name="Markowitz V."/>
            <person name="Palaniappan K."/>
            <person name="Ivanova N."/>
            <person name="Schaumberg A."/>
            <person name="Pati A."/>
            <person name="Liolios K."/>
            <person name="Nordberg H.P."/>
            <person name="Cantor M.N."/>
            <person name="Hua S.X."/>
            <person name="Woyke T."/>
        </authorList>
    </citation>
    <scope>NUCLEOTIDE SEQUENCE [LARGE SCALE GENOMIC DNA]</scope>
    <source>
        <strain evidence="2 3">XH-48</strain>
        <plasmid evidence="3">2</plasmid>
    </source>
</reference>
<evidence type="ECO:0000313" key="3">
    <source>
        <dbReference type="Proteomes" id="UP000019024"/>
    </source>
</evidence>
<feature type="region of interest" description="Disordered" evidence="1">
    <location>
        <begin position="1"/>
        <end position="49"/>
    </location>
</feature>
<geneLocation type="plasmid" evidence="3">
    <name>2</name>
</geneLocation>
<organism evidence="2 3">
    <name type="scientific">Halostagnicola larsenii XH-48</name>
    <dbReference type="NCBI Taxonomy" id="797299"/>
    <lineage>
        <taxon>Archaea</taxon>
        <taxon>Methanobacteriati</taxon>
        <taxon>Methanobacteriota</taxon>
        <taxon>Stenosarchaea group</taxon>
        <taxon>Halobacteria</taxon>
        <taxon>Halobacteriales</taxon>
        <taxon>Natrialbaceae</taxon>
        <taxon>Halostagnicola</taxon>
    </lineage>
</organism>
<keyword evidence="3" id="KW-1185">Reference proteome</keyword>
<dbReference type="Proteomes" id="UP000019024">
    <property type="component" value="Plasmid unnamed2"/>
</dbReference>
<protein>
    <submittedName>
        <fullName evidence="2">Uncharacterized protein</fullName>
    </submittedName>
</protein>
<name>W0JWQ6_9EURY</name>
<evidence type="ECO:0000256" key="1">
    <source>
        <dbReference type="SAM" id="MobiDB-lite"/>
    </source>
</evidence>
<gene>
    <name evidence="2" type="ORF">HALLA_00165</name>
</gene>
<dbReference type="AlphaFoldDB" id="W0JWQ6"/>
<sequence>MTGASDDGSEVEVETTDERESAPAGNPPTRADRARSPNWRVHSENEGGQ</sequence>